<dbReference type="InterPro" id="IPR007956">
    <property type="entry name" value="Malonyl_CoA_deC_C"/>
</dbReference>
<dbReference type="PANTHER" id="PTHR28641:SF1">
    <property type="entry name" value="MALONYL-COA DECARBOXYLASE, MITOCHONDRIAL"/>
    <property type="match status" value="1"/>
</dbReference>
<name>A0A5D3WGF2_9BACT</name>
<dbReference type="RefSeq" id="WP_222862891.1">
    <property type="nucleotide sequence ID" value="NZ_VNIB01000017.1"/>
</dbReference>
<comment type="caution">
    <text evidence="3">The sequence shown here is derived from an EMBL/GenBank/DDBJ whole genome shotgun (WGS) entry which is preliminary data.</text>
</comment>
<reference evidence="3 4" key="1">
    <citation type="submission" date="2019-07" db="EMBL/GenBank/DDBJ databases">
        <title>Genomic Encyclopedia of Type Strains, Phase IV (KMG-IV): sequencing the most valuable type-strain genomes for metagenomic binning, comparative biology and taxonomic classification.</title>
        <authorList>
            <person name="Goeker M."/>
        </authorList>
    </citation>
    <scope>NUCLEOTIDE SEQUENCE [LARGE SCALE GENOMIC DNA]</scope>
    <source>
        <strain evidence="3 4">SS015</strain>
    </source>
</reference>
<dbReference type="InterPro" id="IPR035372">
    <property type="entry name" value="MCD_N"/>
</dbReference>
<organism evidence="3 4">
    <name type="scientific">Geothermobacter ehrlichii</name>
    <dbReference type="NCBI Taxonomy" id="213224"/>
    <lineage>
        <taxon>Bacteria</taxon>
        <taxon>Pseudomonadati</taxon>
        <taxon>Thermodesulfobacteriota</taxon>
        <taxon>Desulfuromonadia</taxon>
        <taxon>Desulfuromonadales</taxon>
        <taxon>Geothermobacteraceae</taxon>
        <taxon>Geothermobacter</taxon>
    </lineage>
</organism>
<accession>A0A5D3WGF2</accession>
<dbReference type="InterPro" id="IPR038351">
    <property type="entry name" value="MCD_N_sf"/>
</dbReference>
<feature type="domain" description="Malonyl-CoA decarboxylase N-terminal" evidence="2">
    <location>
        <begin position="89"/>
        <end position="174"/>
    </location>
</feature>
<keyword evidence="4" id="KW-1185">Reference proteome</keyword>
<evidence type="ECO:0000259" key="1">
    <source>
        <dbReference type="Pfam" id="PF05292"/>
    </source>
</evidence>
<proteinExistence type="predicted"/>
<dbReference type="InterPro" id="IPR042303">
    <property type="entry name" value="Malonyl_CoA_deC_C_sf"/>
</dbReference>
<dbReference type="GO" id="GO:0006633">
    <property type="term" value="P:fatty acid biosynthetic process"/>
    <property type="evidence" value="ECO:0007669"/>
    <property type="project" value="InterPro"/>
</dbReference>
<feature type="domain" description="Malonyl-CoA decarboxylase C-terminal" evidence="1">
    <location>
        <begin position="177"/>
        <end position="434"/>
    </location>
</feature>
<dbReference type="Gene3D" id="3.40.630.150">
    <property type="entry name" value="Malonyl-CoA decarboxylase, catalytic domain"/>
    <property type="match status" value="1"/>
</dbReference>
<gene>
    <name evidence="3" type="ORF">EDC39_11734</name>
</gene>
<protein>
    <submittedName>
        <fullName evidence="3">Malonyl-CoA decarboxylase</fullName>
    </submittedName>
</protein>
<dbReference type="Gene3D" id="1.20.140.90">
    <property type="entry name" value="Malonyl-CoA decarboxylase, oligemerization domain"/>
    <property type="match status" value="1"/>
</dbReference>
<dbReference type="Pfam" id="PF05292">
    <property type="entry name" value="MCD"/>
    <property type="match status" value="1"/>
</dbReference>
<dbReference type="AlphaFoldDB" id="A0A5D3WGF2"/>
<evidence type="ECO:0000259" key="2">
    <source>
        <dbReference type="Pfam" id="PF17408"/>
    </source>
</evidence>
<dbReference type="EMBL" id="VNIB01000017">
    <property type="protein sequence ID" value="TYO95777.1"/>
    <property type="molecule type" value="Genomic_DNA"/>
</dbReference>
<dbReference type="Proteomes" id="UP000324159">
    <property type="component" value="Unassembled WGS sequence"/>
</dbReference>
<dbReference type="GO" id="GO:0050080">
    <property type="term" value="F:malonyl-CoA decarboxylase activity"/>
    <property type="evidence" value="ECO:0007669"/>
    <property type="project" value="InterPro"/>
</dbReference>
<sequence>MPILKDSLRSLGRSWTNLTESLLGGLLGKTDIDLANGDEELLRRQLKKWLDARGGEVSARNHAMQIGSLYRNLSTAGRKRFLTMLAREFGIDRAALSWHCQAYLAPDADHAAVEQQLRDLLVPPRLKLLRQFNTLPDGIKFLVDLRRDLIAFSREDPELRAFDGEIRHLLATWFDVGMLHMHQIDWQSPAAVLEKLVEYEAVHEIHSWQDLRHRLHLDRRCYAFFHPNMPGEPLIFVEVALTNGIADSIQTLLDESTPDVPPEKADTAIFYSISNAQQGLKGISFGNFLIKRVVDTLRAELPNIRTFATLSPIPGFARWLDGLNDEKMAEYLGEEKMNRLAALCAALEVKGGLRSLLQRPGWHRDRQITDVLRPLIEHLLYHYFHTFREDGQPIDPVERFHLGNGARIERVNWLGDISDKGLAQSCGFMVNYLYPIRDIEKNHELYATKRKIVVSSAVKALGK</sequence>
<evidence type="ECO:0000313" key="3">
    <source>
        <dbReference type="EMBL" id="TYO95777.1"/>
    </source>
</evidence>
<evidence type="ECO:0000313" key="4">
    <source>
        <dbReference type="Proteomes" id="UP000324159"/>
    </source>
</evidence>
<dbReference type="InterPro" id="IPR038917">
    <property type="entry name" value="Malonyl_CoA_deC"/>
</dbReference>
<dbReference type="Pfam" id="PF17408">
    <property type="entry name" value="MCD_N"/>
    <property type="match status" value="1"/>
</dbReference>
<dbReference type="PANTHER" id="PTHR28641">
    <property type="match status" value="1"/>
</dbReference>